<dbReference type="OrthoDB" id="1413800at2"/>
<sequence>MEDKLHYSFSDRGILEKVFNDGFSAQESTLPEGGFDPESDWENSYDVIYTGPQDFTNESYIYYGSLRINTVFDKGGVIVKAAGIRQLEQNFNRERQHLHVRAECNRDRLFSLKDGSEWTLEAELKNQLDPAAAGFKKIKETGRLGRGRIQKKNAKGKWQTYAQTDPAIPVVSDWSLLAAVQLMPRSGEYSFNYFPQLERFHTGHSIRFLEIFQARFGGREVTLHGYAQSGEGITPFYYWVDDHGRLLIARFALSAFVYNSNPCVERQAQNDK</sequence>
<dbReference type="Proteomes" id="UP000188181">
    <property type="component" value="Chromosome"/>
</dbReference>
<dbReference type="AlphaFoldDB" id="A0A1Q2MFX6"/>
<evidence type="ECO:0000313" key="1">
    <source>
        <dbReference type="EMBL" id="AQQ71580.1"/>
    </source>
</evidence>
<protein>
    <submittedName>
        <fullName evidence="1">Uncharacterized protein</fullName>
    </submittedName>
</protein>
<dbReference type="EMBL" id="CP019646">
    <property type="protein sequence ID" value="AQQ71580.1"/>
    <property type="molecule type" value="Genomic_DNA"/>
</dbReference>
<dbReference type="STRING" id="1851148.SMSP2_01956"/>
<dbReference type="RefSeq" id="WP_146683744.1">
    <property type="nucleotide sequence ID" value="NZ_CP019646.1"/>
</dbReference>
<reference evidence="2" key="1">
    <citation type="submission" date="2017-02" db="EMBL/GenBank/DDBJ databases">
        <title>Comparative genomics and description of representatives of a novel lineage of planctomycetes thriving in anoxic sediments.</title>
        <authorList>
            <person name="Spring S."/>
            <person name="Bunk B."/>
            <person name="Sproer C."/>
        </authorList>
    </citation>
    <scope>NUCLEOTIDE SEQUENCE [LARGE SCALE GENOMIC DNA]</scope>
    <source>
        <strain evidence="2">SM-Chi-D1</strain>
    </source>
</reference>
<gene>
    <name evidence="1" type="ORF">SMSP2_01956</name>
</gene>
<dbReference type="KEGG" id="pbas:SMSP2_01956"/>
<evidence type="ECO:0000313" key="2">
    <source>
        <dbReference type="Proteomes" id="UP000188181"/>
    </source>
</evidence>
<keyword evidence="2" id="KW-1185">Reference proteome</keyword>
<proteinExistence type="predicted"/>
<name>A0A1Q2MFX6_9BACT</name>
<organism evidence="1 2">
    <name type="scientific">Limihaloglobus sulfuriphilus</name>
    <dbReference type="NCBI Taxonomy" id="1851148"/>
    <lineage>
        <taxon>Bacteria</taxon>
        <taxon>Pseudomonadati</taxon>
        <taxon>Planctomycetota</taxon>
        <taxon>Phycisphaerae</taxon>
        <taxon>Sedimentisphaerales</taxon>
        <taxon>Sedimentisphaeraceae</taxon>
        <taxon>Limihaloglobus</taxon>
    </lineage>
</organism>
<accession>A0A1Q2MFX6</accession>